<feature type="transmembrane region" description="Helical" evidence="2">
    <location>
        <begin position="21"/>
        <end position="43"/>
    </location>
</feature>
<dbReference type="RefSeq" id="WP_379955183.1">
    <property type="nucleotide sequence ID" value="NZ_JAUYVI010000003.1"/>
</dbReference>
<dbReference type="Gene3D" id="1.10.101.10">
    <property type="entry name" value="PGBD-like superfamily/PGBD"/>
    <property type="match status" value="1"/>
</dbReference>
<organism evidence="4 5">
    <name type="scientific">Dongia sedimenti</name>
    <dbReference type="NCBI Taxonomy" id="3064282"/>
    <lineage>
        <taxon>Bacteria</taxon>
        <taxon>Pseudomonadati</taxon>
        <taxon>Pseudomonadota</taxon>
        <taxon>Alphaproteobacteria</taxon>
        <taxon>Rhodospirillales</taxon>
        <taxon>Dongiaceae</taxon>
        <taxon>Dongia</taxon>
    </lineage>
</organism>
<feature type="domain" description="Peptidoglycan binding-like" evidence="3">
    <location>
        <begin position="108"/>
        <end position="158"/>
    </location>
</feature>
<evidence type="ECO:0000313" key="5">
    <source>
        <dbReference type="Proteomes" id="UP001230156"/>
    </source>
</evidence>
<reference evidence="5" key="1">
    <citation type="submission" date="2023-08" db="EMBL/GenBank/DDBJ databases">
        <title>Rhodospirillaceae gen. nov., a novel taxon isolated from the Yangtze River Yuezi River estuary sludge.</title>
        <authorList>
            <person name="Ruan L."/>
        </authorList>
    </citation>
    <scope>NUCLEOTIDE SEQUENCE [LARGE SCALE GENOMIC DNA]</scope>
    <source>
        <strain evidence="5">R-7</strain>
    </source>
</reference>
<name>A0ABU0YLX8_9PROT</name>
<protein>
    <submittedName>
        <fullName evidence="4">Peptidoglycan-binding domain-containing protein</fullName>
    </submittedName>
</protein>
<dbReference type="Proteomes" id="UP001230156">
    <property type="component" value="Unassembled WGS sequence"/>
</dbReference>
<dbReference type="EMBL" id="JAUYVI010000003">
    <property type="protein sequence ID" value="MDQ7247748.1"/>
    <property type="molecule type" value="Genomic_DNA"/>
</dbReference>
<evidence type="ECO:0000256" key="2">
    <source>
        <dbReference type="SAM" id="Phobius"/>
    </source>
</evidence>
<dbReference type="InterPro" id="IPR002477">
    <property type="entry name" value="Peptidoglycan-bd-like"/>
</dbReference>
<dbReference type="SUPFAM" id="SSF47090">
    <property type="entry name" value="PGBD-like"/>
    <property type="match status" value="1"/>
</dbReference>
<dbReference type="InterPro" id="IPR036366">
    <property type="entry name" value="PGBDSf"/>
</dbReference>
<evidence type="ECO:0000259" key="3">
    <source>
        <dbReference type="Pfam" id="PF01471"/>
    </source>
</evidence>
<feature type="compositionally biased region" description="Low complexity" evidence="1">
    <location>
        <begin position="81"/>
        <end position="102"/>
    </location>
</feature>
<dbReference type="InterPro" id="IPR036365">
    <property type="entry name" value="PGBD-like_sf"/>
</dbReference>
<accession>A0ABU0YLX8</accession>
<keyword evidence="2" id="KW-1133">Transmembrane helix</keyword>
<keyword evidence="2" id="KW-0812">Transmembrane</keyword>
<sequence length="165" mass="17743">MDRRATYPGERMIVLAEQRREWRAGLSAMVVVLGATIGSWLALSAPPDPSRLNLIPAAEAASLFAEQPGTLHRLNRAGPVQEAQATTTPEQQPGGTGEPMQTSAPLTHDDLVRVQARLKALGYDPGTADGRADQRTLEALNEYRKSLGLQPTQSVDRQAVAPLTP</sequence>
<gene>
    <name evidence="4" type="ORF">Q8A70_08720</name>
</gene>
<proteinExistence type="predicted"/>
<keyword evidence="2" id="KW-0472">Membrane</keyword>
<comment type="caution">
    <text evidence="4">The sequence shown here is derived from an EMBL/GenBank/DDBJ whole genome shotgun (WGS) entry which is preliminary data.</text>
</comment>
<keyword evidence="5" id="KW-1185">Reference proteome</keyword>
<feature type="region of interest" description="Disordered" evidence="1">
    <location>
        <begin position="144"/>
        <end position="165"/>
    </location>
</feature>
<evidence type="ECO:0000256" key="1">
    <source>
        <dbReference type="SAM" id="MobiDB-lite"/>
    </source>
</evidence>
<feature type="region of interest" description="Disordered" evidence="1">
    <location>
        <begin position="69"/>
        <end position="107"/>
    </location>
</feature>
<dbReference type="Pfam" id="PF01471">
    <property type="entry name" value="PG_binding_1"/>
    <property type="match status" value="1"/>
</dbReference>
<evidence type="ECO:0000313" key="4">
    <source>
        <dbReference type="EMBL" id="MDQ7247748.1"/>
    </source>
</evidence>